<gene>
    <name evidence="10" type="ORF">SCF082_LOCUS34440</name>
</gene>
<evidence type="ECO:0000256" key="5">
    <source>
        <dbReference type="ARBA" id="ARBA00023065"/>
    </source>
</evidence>
<dbReference type="Gene3D" id="1.10.287.70">
    <property type="match status" value="1"/>
</dbReference>
<evidence type="ECO:0000256" key="8">
    <source>
        <dbReference type="SAM" id="Phobius"/>
    </source>
</evidence>
<feature type="transmembrane region" description="Helical" evidence="8">
    <location>
        <begin position="303"/>
        <end position="324"/>
    </location>
</feature>
<dbReference type="InterPro" id="IPR005821">
    <property type="entry name" value="Ion_trans_dom"/>
</dbReference>
<evidence type="ECO:0000256" key="4">
    <source>
        <dbReference type="ARBA" id="ARBA00022989"/>
    </source>
</evidence>
<feature type="region of interest" description="Disordered" evidence="7">
    <location>
        <begin position="86"/>
        <end position="182"/>
    </location>
</feature>
<protein>
    <submittedName>
        <fullName evidence="10">Potassium/sodium hyperpolarization-activated cyclic nucleotide-gated channel 2 (Brain cyclic nucleotide-gated channel 2) (BCNG-2)</fullName>
    </submittedName>
</protein>
<keyword evidence="4 8" id="KW-1133">Transmembrane helix</keyword>
<evidence type="ECO:0000313" key="11">
    <source>
        <dbReference type="Proteomes" id="UP001642464"/>
    </source>
</evidence>
<evidence type="ECO:0000313" key="10">
    <source>
        <dbReference type="EMBL" id="CAK9068371.1"/>
    </source>
</evidence>
<keyword evidence="11" id="KW-1185">Reference proteome</keyword>
<dbReference type="InterPro" id="IPR051413">
    <property type="entry name" value="K/Na_HCN_channel"/>
</dbReference>
<feature type="transmembrane region" description="Helical" evidence="8">
    <location>
        <begin position="345"/>
        <end position="366"/>
    </location>
</feature>
<proteinExistence type="predicted"/>
<feature type="domain" description="Cyclic nucleotide-binding" evidence="9">
    <location>
        <begin position="601"/>
        <end position="708"/>
    </location>
</feature>
<evidence type="ECO:0000256" key="2">
    <source>
        <dbReference type="ARBA" id="ARBA00022448"/>
    </source>
</evidence>
<comment type="caution">
    <text evidence="10">The sequence shown here is derived from an EMBL/GenBank/DDBJ whole genome shotgun (WGS) entry which is preliminary data.</text>
</comment>
<dbReference type="Pfam" id="PF00520">
    <property type="entry name" value="Ion_trans"/>
    <property type="match status" value="1"/>
</dbReference>
<dbReference type="SUPFAM" id="SSF51206">
    <property type="entry name" value="cAMP-binding domain-like"/>
    <property type="match status" value="1"/>
</dbReference>
<feature type="compositionally biased region" description="Low complexity" evidence="7">
    <location>
        <begin position="120"/>
        <end position="131"/>
    </location>
</feature>
<dbReference type="InterPro" id="IPR018490">
    <property type="entry name" value="cNMP-bd_dom_sf"/>
</dbReference>
<feature type="transmembrane region" description="Helical" evidence="8">
    <location>
        <begin position="276"/>
        <end position="297"/>
    </location>
</feature>
<organism evidence="10 11">
    <name type="scientific">Durusdinium trenchii</name>
    <dbReference type="NCBI Taxonomy" id="1381693"/>
    <lineage>
        <taxon>Eukaryota</taxon>
        <taxon>Sar</taxon>
        <taxon>Alveolata</taxon>
        <taxon>Dinophyceae</taxon>
        <taxon>Suessiales</taxon>
        <taxon>Symbiodiniaceae</taxon>
        <taxon>Durusdinium</taxon>
    </lineage>
</organism>
<keyword evidence="3 8" id="KW-0812">Transmembrane</keyword>
<keyword evidence="2" id="KW-0813">Transport</keyword>
<name>A0ABP0NXS1_9DINO</name>
<feature type="compositionally biased region" description="Basic and acidic residues" evidence="7">
    <location>
        <begin position="143"/>
        <end position="165"/>
    </location>
</feature>
<keyword evidence="5" id="KW-0406">Ion transport</keyword>
<evidence type="ECO:0000259" key="9">
    <source>
        <dbReference type="PROSITE" id="PS50042"/>
    </source>
</evidence>
<keyword evidence="6 8" id="KW-0472">Membrane</keyword>
<dbReference type="InterPro" id="IPR000595">
    <property type="entry name" value="cNMP-bd_dom"/>
</dbReference>
<dbReference type="Proteomes" id="UP001642464">
    <property type="component" value="Unassembled WGS sequence"/>
</dbReference>
<accession>A0ABP0NXS1</accession>
<dbReference type="PANTHER" id="PTHR45689">
    <property type="entry name" value="I[[H]] CHANNEL, ISOFORM E"/>
    <property type="match status" value="1"/>
</dbReference>
<evidence type="ECO:0000256" key="6">
    <source>
        <dbReference type="ARBA" id="ARBA00023136"/>
    </source>
</evidence>
<dbReference type="PANTHER" id="PTHR45689:SF5">
    <property type="entry name" value="I[[H]] CHANNEL, ISOFORM E"/>
    <property type="match status" value="1"/>
</dbReference>
<sequence>MNVKQRRSLAQPVGARDPLLGFRSMEKYDSFWDLHRRLADCYIADVARGGHSPATRVMPAPPSTAVIPPPQNNMVVQFSMPRNSHQSVISNGDASSYIYGPNGHEAARRPSLGGAVEPPRSGSLRSSALLSMVPKASAASSQMRRDESFASDDSHDQKDDSKRGFDQVVPHQDTARAKASLHQRRRSTVECLMNLHGQDDDAMMNSGDDLDITRIELKPHEFWVRAFQGHDVTAAMRRLNQERMAYGGDEDKTLDSEMPLERTATMIHPGGTFRMVWNILVALCLVHDLVVIPLYVFDIPDSAVLITLEWCTQLFWNFDILLSMHTGYYYKGLLIMSARKVFRNYVRTWMALDVTLVSLDWIFVILEVSGIQITSVAQLSRTIRFLRFLRLVRILRWVKLRRMAEMFQELIQSQSAGMYWSLVFGIARLLILNHLVACAWFGLSRIQGEVNWVEAHGLTDKSSLHKYWTCLNWAFAQLGVGLSDITPRTTTETFFSVLIAFRSLITCTTLISRMTSLMTALIKTKEDEEREFRLLRSYLVYNEIPHSLGQKVTRFLQHQFNLRVQAKSADVHVPLLELLSHRLQGELQFARHQKSLYQLEFLDHLMHEKDLQIVHAMQDISMKALISVPVAAKDIIFLGGNLAGKSYLILTGEFAYYHEKGKVTLDNDAGWIAEMCLWTPWVYLGDLLAQDVSRIACLDSALFGQILGQCQPAQESAKEYARHFISGMRRKRYWTDLVADDLTEEAENSSFGTVTHLPTLNKDRAQKGSKCCPLFSRKRKVVHHESTK</sequence>
<evidence type="ECO:0000256" key="3">
    <source>
        <dbReference type="ARBA" id="ARBA00022692"/>
    </source>
</evidence>
<reference evidence="10 11" key="1">
    <citation type="submission" date="2024-02" db="EMBL/GenBank/DDBJ databases">
        <authorList>
            <person name="Chen Y."/>
            <person name="Shah S."/>
            <person name="Dougan E. K."/>
            <person name="Thang M."/>
            <person name="Chan C."/>
        </authorList>
    </citation>
    <scope>NUCLEOTIDE SEQUENCE [LARGE SCALE GENOMIC DNA]</scope>
</reference>
<dbReference type="PROSITE" id="PS50042">
    <property type="entry name" value="CNMP_BINDING_3"/>
    <property type="match status" value="1"/>
</dbReference>
<comment type="subcellular location">
    <subcellularLocation>
        <location evidence="1">Membrane</location>
        <topology evidence="1">Multi-pass membrane protein</topology>
    </subcellularLocation>
</comment>
<dbReference type="EMBL" id="CAXAMM010031580">
    <property type="protein sequence ID" value="CAK9068371.1"/>
    <property type="molecule type" value="Genomic_DNA"/>
</dbReference>
<evidence type="ECO:0000256" key="1">
    <source>
        <dbReference type="ARBA" id="ARBA00004141"/>
    </source>
</evidence>
<dbReference type="SUPFAM" id="SSF81324">
    <property type="entry name" value="Voltage-gated potassium channels"/>
    <property type="match status" value="1"/>
</dbReference>
<evidence type="ECO:0000256" key="7">
    <source>
        <dbReference type="SAM" id="MobiDB-lite"/>
    </source>
</evidence>